<dbReference type="PROSITE" id="PS51296">
    <property type="entry name" value="RIESKE"/>
    <property type="match status" value="1"/>
</dbReference>
<dbReference type="Proteomes" id="UP001595528">
    <property type="component" value="Unassembled WGS sequence"/>
</dbReference>
<evidence type="ECO:0000256" key="3">
    <source>
        <dbReference type="ARBA" id="ARBA00022723"/>
    </source>
</evidence>
<dbReference type="Gene3D" id="2.102.10.10">
    <property type="entry name" value="Rieske [2Fe-2S] iron-sulphur domain"/>
    <property type="match status" value="1"/>
</dbReference>
<dbReference type="PANTHER" id="PTHR43756:SF5">
    <property type="entry name" value="CHOLINE MONOOXYGENASE, CHLOROPLASTIC"/>
    <property type="match status" value="1"/>
</dbReference>
<dbReference type="InterPro" id="IPR001663">
    <property type="entry name" value="Rng_hydr_dOase-A"/>
</dbReference>
<gene>
    <name evidence="8" type="ORF">ACFOGJ_00800</name>
</gene>
<dbReference type="GO" id="GO:0051213">
    <property type="term" value="F:dioxygenase activity"/>
    <property type="evidence" value="ECO:0007669"/>
    <property type="project" value="UniProtKB-KW"/>
</dbReference>
<comment type="caution">
    <text evidence="8">The sequence shown here is derived from an EMBL/GenBank/DDBJ whole genome shotgun (WGS) entry which is preliminary data.</text>
</comment>
<evidence type="ECO:0000256" key="6">
    <source>
        <dbReference type="ARBA" id="ARBA00023014"/>
    </source>
</evidence>
<evidence type="ECO:0000256" key="1">
    <source>
        <dbReference type="ARBA" id="ARBA00001962"/>
    </source>
</evidence>
<dbReference type="SUPFAM" id="SSF50022">
    <property type="entry name" value="ISP domain"/>
    <property type="match status" value="1"/>
</dbReference>
<dbReference type="InterPro" id="IPR017941">
    <property type="entry name" value="Rieske_2Fe-2S"/>
</dbReference>
<evidence type="ECO:0000256" key="4">
    <source>
        <dbReference type="ARBA" id="ARBA00023002"/>
    </source>
</evidence>
<dbReference type="InterPro" id="IPR036922">
    <property type="entry name" value="Rieske_2Fe-2S_sf"/>
</dbReference>
<keyword evidence="6" id="KW-0411">Iron-sulfur</keyword>
<sequence>MNALLDDRAVAARVLAHVEKRSTDLGETVWREPVENYRSEARLQAEMALLRRLPVPFCPAAALGGEGAFVARPAAGVPIVAVRGRDGQVRAFRNACRHRGMPVADGRGCTKTFVCRYHGWGYGLDGSLRHVPHEEGFPGLDRGSHGLVPVHAEERSGLVFVTQDGAEEAPADLPPILAPGQMLFDSAEREVAANWKIFAESFLEGYHIRPTHRESFYPYGFDNLNVIEAFGRNSRVTFPFRRIARLAEVPEAERRIDGLLTYVYHLFPNVLVAVLSRHTMVVVLEPLSTDRTRMVTYGLTNPPAEGEDDEPERLRAEAARDAAFADIGGQEDRDVTCAIQRGLSSGANDHFTFGRFEGAIVHFHRVLDAALMG</sequence>
<dbReference type="RefSeq" id="WP_379897481.1">
    <property type="nucleotide sequence ID" value="NZ_JBHRTR010000004.1"/>
</dbReference>
<keyword evidence="9" id="KW-1185">Reference proteome</keyword>
<feature type="domain" description="Rieske" evidence="7">
    <location>
        <begin position="56"/>
        <end position="161"/>
    </location>
</feature>
<organism evidence="8 9">
    <name type="scientific">Marinibaculum pumilum</name>
    <dbReference type="NCBI Taxonomy" id="1766165"/>
    <lineage>
        <taxon>Bacteria</taxon>
        <taxon>Pseudomonadati</taxon>
        <taxon>Pseudomonadota</taxon>
        <taxon>Alphaproteobacteria</taxon>
        <taxon>Rhodospirillales</taxon>
        <taxon>Rhodospirillaceae</taxon>
        <taxon>Marinibaculum</taxon>
    </lineage>
</organism>
<dbReference type="EC" id="1.14.13.-" evidence="8"/>
<dbReference type="PANTHER" id="PTHR43756">
    <property type="entry name" value="CHOLINE MONOOXYGENASE, CHLOROPLASTIC"/>
    <property type="match status" value="1"/>
</dbReference>
<keyword evidence="4 8" id="KW-0560">Oxidoreductase</keyword>
<dbReference type="InterPro" id="IPR015879">
    <property type="entry name" value="Ring_hydroxy_dOase_asu_C_dom"/>
</dbReference>
<dbReference type="CDD" id="cd08887">
    <property type="entry name" value="RHO_alpha_C_3"/>
    <property type="match status" value="1"/>
</dbReference>
<dbReference type="Pfam" id="PF00355">
    <property type="entry name" value="Rieske"/>
    <property type="match status" value="1"/>
</dbReference>
<keyword evidence="3" id="KW-0479">Metal-binding</keyword>
<keyword evidence="2" id="KW-0001">2Fe-2S</keyword>
<dbReference type="EMBL" id="JBHRTR010000004">
    <property type="protein sequence ID" value="MFC3225748.1"/>
    <property type="molecule type" value="Genomic_DNA"/>
</dbReference>
<keyword evidence="5" id="KW-0408">Iron</keyword>
<dbReference type="Gene3D" id="3.90.380.10">
    <property type="entry name" value="Naphthalene 1,2-dioxygenase Alpha Subunit, Chain A, domain 1"/>
    <property type="match status" value="2"/>
</dbReference>
<keyword evidence="8" id="KW-0223">Dioxygenase</keyword>
<name>A0ABV7KTT0_9PROT</name>
<evidence type="ECO:0000256" key="5">
    <source>
        <dbReference type="ARBA" id="ARBA00023004"/>
    </source>
</evidence>
<proteinExistence type="predicted"/>
<dbReference type="CDD" id="cd03469">
    <property type="entry name" value="Rieske_RO_Alpha_N"/>
    <property type="match status" value="1"/>
</dbReference>
<comment type="cofactor">
    <cofactor evidence="1">
        <name>Fe cation</name>
        <dbReference type="ChEBI" id="CHEBI:24875"/>
    </cofactor>
</comment>
<evidence type="ECO:0000256" key="2">
    <source>
        <dbReference type="ARBA" id="ARBA00022714"/>
    </source>
</evidence>
<reference evidence="9" key="1">
    <citation type="journal article" date="2019" name="Int. J. Syst. Evol. Microbiol.">
        <title>The Global Catalogue of Microorganisms (GCM) 10K type strain sequencing project: providing services to taxonomists for standard genome sequencing and annotation.</title>
        <authorList>
            <consortium name="The Broad Institute Genomics Platform"/>
            <consortium name="The Broad Institute Genome Sequencing Center for Infectious Disease"/>
            <person name="Wu L."/>
            <person name="Ma J."/>
        </authorList>
    </citation>
    <scope>NUCLEOTIDE SEQUENCE [LARGE SCALE GENOMIC DNA]</scope>
    <source>
        <strain evidence="9">KCTC 42964</strain>
    </source>
</reference>
<evidence type="ECO:0000313" key="8">
    <source>
        <dbReference type="EMBL" id="MFC3225748.1"/>
    </source>
</evidence>
<evidence type="ECO:0000259" key="7">
    <source>
        <dbReference type="PROSITE" id="PS51296"/>
    </source>
</evidence>
<dbReference type="Pfam" id="PF00848">
    <property type="entry name" value="Ring_hydroxyl_A"/>
    <property type="match status" value="1"/>
</dbReference>
<protein>
    <submittedName>
        <fullName evidence="8">Aromatic ring-hydroxylating dioxygenase subunit alpha</fullName>
        <ecNumber evidence="8">1.14.13.-</ecNumber>
    </submittedName>
</protein>
<evidence type="ECO:0000313" key="9">
    <source>
        <dbReference type="Proteomes" id="UP001595528"/>
    </source>
</evidence>
<accession>A0ABV7KTT0</accession>
<dbReference type="SUPFAM" id="SSF55961">
    <property type="entry name" value="Bet v1-like"/>
    <property type="match status" value="1"/>
</dbReference>